<dbReference type="Proteomes" id="UP000760494">
    <property type="component" value="Unassembled WGS sequence"/>
</dbReference>
<evidence type="ECO:0000313" key="3">
    <source>
        <dbReference type="Proteomes" id="UP000760494"/>
    </source>
</evidence>
<protein>
    <submittedName>
        <fullName evidence="2">Uncharacterized protein</fullName>
    </submittedName>
</protein>
<sequence length="759" mass="85776">MMSAQANDIDWEQALEDLVNNLDEFIEPSDGVVEDGIFGHLKFRAAEGDIFGIPARLFEQRIELDTKIVVVVSESKRAMMDKSLMPKASAIMRAAIRAGQAATSELAIYTYGELFNILKSFRDPNSWNPASQGFCDPFTIFLVDVDPDFSAEFVLALNAATIFTKTFNANQQNPNITLKLVTMSSESIHPLISSLFRRFYMNIRFFNLPVVENNYWPKMVYSADMKKALRNIQDQIRKQGRGRKNTIITFCGEDLMPDEWRGDRFIKNMRHIQVIHPGVLNVIKNVNEDMLVSFPETFEAAFKLEISGNVHIVGSLVRKRRILDRQTGHEVEAILKLSKLERQAQMAAASWFNIDDSFVCFYAPDHYLDSPQFDFPRRMKFACEQIDGFAAAWTDLGNWPDETFDLLNNVLHVENGTANDNDLLPGKATHDGIDYYNINTALDQTWKRLQLQGLIGPVYNSYAFGTAIPAGLAGFFHDLSYVTKYIGKAAHAMSIESTSSTVSQLKMHVVAALWVGMKRLVQVDWRNSNENTNQEIWNLVDFGSIAAIARYGTLWSKLGLMEAVWAKHAAGSCPDSTASHIIDGRISASTLARSNWISCRQSISALADRDVIAMPSVDGFFLREFEFEKGDYDDLCKPFMQAYSNQVAIVTKRGNHLKMIDFASGQHLDCTEDVRHLIDWAEIIRQEEDSQVLGFYTTASRDSRGVRIKISDWNWIPVSLWAEWSQTLKVTHQVGTEAFKTQGATGPLPRGRKRNPDEV</sequence>
<name>A0A9Q9RA81_FUSFU</name>
<gene>
    <name evidence="2" type="ORF">C2S_3164</name>
</gene>
<accession>A0A9Q9RA81</accession>
<evidence type="ECO:0000313" key="2">
    <source>
        <dbReference type="EMBL" id="VTT56369.1"/>
    </source>
</evidence>
<feature type="region of interest" description="Disordered" evidence="1">
    <location>
        <begin position="739"/>
        <end position="759"/>
    </location>
</feature>
<proteinExistence type="predicted"/>
<organism evidence="2 3">
    <name type="scientific">Fusarium fujikuroi</name>
    <name type="common">Bakanae and foot rot disease fungus</name>
    <name type="synonym">Gibberella fujikuroi</name>
    <dbReference type="NCBI Taxonomy" id="5127"/>
    <lineage>
        <taxon>Eukaryota</taxon>
        <taxon>Fungi</taxon>
        <taxon>Dikarya</taxon>
        <taxon>Ascomycota</taxon>
        <taxon>Pezizomycotina</taxon>
        <taxon>Sordariomycetes</taxon>
        <taxon>Hypocreomycetidae</taxon>
        <taxon>Hypocreales</taxon>
        <taxon>Nectriaceae</taxon>
        <taxon>Fusarium</taxon>
        <taxon>Fusarium fujikuroi species complex</taxon>
    </lineage>
</organism>
<evidence type="ECO:0000256" key="1">
    <source>
        <dbReference type="SAM" id="MobiDB-lite"/>
    </source>
</evidence>
<dbReference type="AlphaFoldDB" id="A0A9Q9RA81"/>
<reference evidence="2" key="1">
    <citation type="submission" date="2019-05" db="EMBL/GenBank/DDBJ databases">
        <authorList>
            <person name="Piombo E."/>
        </authorList>
    </citation>
    <scope>NUCLEOTIDE SEQUENCE</scope>
    <source>
        <strain evidence="2">C2S</strain>
    </source>
</reference>
<comment type="caution">
    <text evidence="2">The sequence shown here is derived from an EMBL/GenBank/DDBJ whole genome shotgun (WGS) entry which is preliminary data.</text>
</comment>
<dbReference type="EMBL" id="CABFJX010000002">
    <property type="protein sequence ID" value="VTT56369.1"/>
    <property type="molecule type" value="Genomic_DNA"/>
</dbReference>